<sequence>MAEGREATGAAAEGKAEEFLLDAVQRELPLPSSPTLTARATFCGVVNNASFCVLLGASQEIAKEFSQKSFQPLIVNISTAGSVIGVFFSSRVMVGRMGDFSRLSFVTIGNLIGYFMIGLAYRVSPWYRTPQEEESSLPAEWGFWLCTLGAFILGFVQSVGEVMNLALYRSFSPGMLGSWGAGTGLAGIVGPFMFILLHDALGLDVGEIAFVLIGMAPLYFLAFWSIIKHRNARTQRPLLLRAIAPEGSPAETCDNESAANVEVKEGSVSFTVKNLVVVWKFCYVVLINMVAVYALEYMITSGFLQTVTACAPTSSWMANSDNNNPLLWAMYNVGVTLSRSSVSCFRIQRIWILTLLQALNVLVWGLFASTQWIAHWHSDTPLYIAAVHMVWVGFMGGACYSNCMYLFNTSRNIPDKYRELGINMGFFFSNIGIISATGFVTVLKSTVLSQSTLFPPDGNCTMVQTSISDADF</sequence>
<evidence type="ECO:0000313" key="8">
    <source>
        <dbReference type="Proteomes" id="UP001515480"/>
    </source>
</evidence>
<feature type="transmembrane region" description="Helical" evidence="6">
    <location>
        <begin position="69"/>
        <end position="88"/>
    </location>
</feature>
<accession>A0AB34JNA4</accession>
<dbReference type="InterPro" id="IPR003492">
    <property type="entry name" value="Battenin_disease_Cln3"/>
</dbReference>
<dbReference type="InterPro" id="IPR036259">
    <property type="entry name" value="MFS_trans_sf"/>
</dbReference>
<keyword evidence="4 6" id="KW-1133">Transmembrane helix</keyword>
<dbReference type="PRINTS" id="PR01315">
    <property type="entry name" value="BATTENIN"/>
</dbReference>
<evidence type="ECO:0008006" key="9">
    <source>
        <dbReference type="Google" id="ProtNLM"/>
    </source>
</evidence>
<feature type="transmembrane region" description="Helical" evidence="6">
    <location>
        <begin position="420"/>
        <end position="443"/>
    </location>
</feature>
<dbReference type="GO" id="GO:0016020">
    <property type="term" value="C:membrane"/>
    <property type="evidence" value="ECO:0007669"/>
    <property type="project" value="UniProtKB-UniRule"/>
</dbReference>
<evidence type="ECO:0000256" key="2">
    <source>
        <dbReference type="ARBA" id="ARBA00007467"/>
    </source>
</evidence>
<keyword evidence="8" id="KW-1185">Reference proteome</keyword>
<feature type="transmembrane region" description="Helical" evidence="6">
    <location>
        <begin position="326"/>
        <end position="345"/>
    </location>
</feature>
<feature type="transmembrane region" description="Helical" evidence="6">
    <location>
        <begin position="100"/>
        <end position="121"/>
    </location>
</feature>
<protein>
    <recommendedName>
        <fullName evidence="9">Battenin</fullName>
    </recommendedName>
</protein>
<feature type="transmembrane region" description="Helical" evidence="6">
    <location>
        <begin position="141"/>
        <end position="163"/>
    </location>
</feature>
<dbReference type="AlphaFoldDB" id="A0AB34JNA4"/>
<feature type="transmembrane region" description="Helical" evidence="6">
    <location>
        <begin position="352"/>
        <end position="374"/>
    </location>
</feature>
<dbReference type="GO" id="GO:0005773">
    <property type="term" value="C:vacuole"/>
    <property type="evidence" value="ECO:0007669"/>
    <property type="project" value="UniProtKB-ARBA"/>
</dbReference>
<evidence type="ECO:0000256" key="1">
    <source>
        <dbReference type="ARBA" id="ARBA00004127"/>
    </source>
</evidence>
<dbReference type="Pfam" id="PF02487">
    <property type="entry name" value="CLN3"/>
    <property type="match status" value="1"/>
</dbReference>
<reference evidence="7 8" key="1">
    <citation type="journal article" date="2024" name="Science">
        <title>Giant polyketide synthase enzymes in the biosynthesis of giant marine polyether toxins.</title>
        <authorList>
            <person name="Fallon T.R."/>
            <person name="Shende V.V."/>
            <person name="Wierzbicki I.H."/>
            <person name="Pendleton A.L."/>
            <person name="Watervoot N.F."/>
            <person name="Auber R.P."/>
            <person name="Gonzalez D.J."/>
            <person name="Wisecaver J.H."/>
            <person name="Moore B.S."/>
        </authorList>
    </citation>
    <scope>NUCLEOTIDE SEQUENCE [LARGE SCALE GENOMIC DNA]</scope>
    <source>
        <strain evidence="7 8">12B1</strain>
    </source>
</reference>
<dbReference type="GO" id="GO:0012505">
    <property type="term" value="C:endomembrane system"/>
    <property type="evidence" value="ECO:0007669"/>
    <property type="project" value="UniProtKB-SubCell"/>
</dbReference>
<dbReference type="PANTHER" id="PTHR10981">
    <property type="entry name" value="BATTENIN"/>
    <property type="match status" value="1"/>
</dbReference>
<dbReference type="Proteomes" id="UP001515480">
    <property type="component" value="Unassembled WGS sequence"/>
</dbReference>
<keyword evidence="5 6" id="KW-0472">Membrane</keyword>
<feature type="transmembrane region" description="Helical" evidence="6">
    <location>
        <begin position="175"/>
        <end position="196"/>
    </location>
</feature>
<comment type="subcellular location">
    <subcellularLocation>
        <location evidence="1">Endomembrane system</location>
        <topology evidence="1">Multi-pass membrane protein</topology>
    </subcellularLocation>
</comment>
<dbReference type="SUPFAM" id="SSF103473">
    <property type="entry name" value="MFS general substrate transporter"/>
    <property type="match status" value="1"/>
</dbReference>
<feature type="transmembrane region" description="Helical" evidence="6">
    <location>
        <begin position="380"/>
        <end position="400"/>
    </location>
</feature>
<evidence type="ECO:0000256" key="5">
    <source>
        <dbReference type="ARBA" id="ARBA00023136"/>
    </source>
</evidence>
<dbReference type="EMBL" id="JBGBPQ010000006">
    <property type="protein sequence ID" value="KAL1523069.1"/>
    <property type="molecule type" value="Genomic_DNA"/>
</dbReference>
<proteinExistence type="inferred from homology"/>
<organism evidence="7 8">
    <name type="scientific">Prymnesium parvum</name>
    <name type="common">Toxic golden alga</name>
    <dbReference type="NCBI Taxonomy" id="97485"/>
    <lineage>
        <taxon>Eukaryota</taxon>
        <taxon>Haptista</taxon>
        <taxon>Haptophyta</taxon>
        <taxon>Prymnesiophyceae</taxon>
        <taxon>Prymnesiales</taxon>
        <taxon>Prymnesiaceae</taxon>
        <taxon>Prymnesium</taxon>
    </lineage>
</organism>
<evidence type="ECO:0000313" key="7">
    <source>
        <dbReference type="EMBL" id="KAL1523069.1"/>
    </source>
</evidence>
<evidence type="ECO:0000256" key="3">
    <source>
        <dbReference type="ARBA" id="ARBA00022692"/>
    </source>
</evidence>
<evidence type="ECO:0000256" key="6">
    <source>
        <dbReference type="RuleBase" id="RU361113"/>
    </source>
</evidence>
<feature type="transmembrane region" description="Helical" evidence="6">
    <location>
        <begin position="208"/>
        <end position="227"/>
    </location>
</feature>
<evidence type="ECO:0000256" key="4">
    <source>
        <dbReference type="ARBA" id="ARBA00022989"/>
    </source>
</evidence>
<comment type="caution">
    <text evidence="7">The sequence shown here is derived from an EMBL/GenBank/DDBJ whole genome shotgun (WGS) entry which is preliminary data.</text>
</comment>
<feature type="transmembrane region" description="Helical" evidence="6">
    <location>
        <begin position="277"/>
        <end position="295"/>
    </location>
</feature>
<comment type="similarity">
    <text evidence="2 6">Belongs to the battenin family.</text>
</comment>
<name>A0AB34JNA4_PRYPA</name>
<keyword evidence="3 6" id="KW-0812">Transmembrane</keyword>
<gene>
    <name evidence="7" type="ORF">AB1Y20_018029</name>
</gene>